<evidence type="ECO:0000313" key="2">
    <source>
        <dbReference type="EMBL" id="EPS42233.1"/>
    </source>
</evidence>
<reference evidence="3" key="2">
    <citation type="submission" date="2013-04" db="EMBL/GenBank/DDBJ databases">
        <title>Genomic mechanisms accounting for the adaptation to parasitism in nematode-trapping fungi.</title>
        <authorList>
            <person name="Ahren D.G."/>
        </authorList>
    </citation>
    <scope>NUCLEOTIDE SEQUENCE [LARGE SCALE GENOMIC DNA]</scope>
    <source>
        <strain evidence="3">CBS 200.50</strain>
    </source>
</reference>
<dbReference type="HOGENOM" id="CLU_045076_0_0_1"/>
<reference evidence="2 3" key="1">
    <citation type="journal article" date="2013" name="PLoS Genet.">
        <title>Genomic mechanisms accounting for the adaptation to parasitism in nematode-trapping fungi.</title>
        <authorList>
            <person name="Meerupati T."/>
            <person name="Andersson K.M."/>
            <person name="Friman E."/>
            <person name="Kumar D."/>
            <person name="Tunlid A."/>
            <person name="Ahren D."/>
        </authorList>
    </citation>
    <scope>NUCLEOTIDE SEQUENCE [LARGE SCALE GENOMIC DNA]</scope>
    <source>
        <strain evidence="2 3">CBS 200.50</strain>
    </source>
</reference>
<feature type="chain" id="PRO_5004561527" description="1,3-beta-glucanosyltransferase" evidence="1">
    <location>
        <begin position="21"/>
        <end position="313"/>
    </location>
</feature>
<proteinExistence type="predicted"/>
<gene>
    <name evidence="2" type="ORF">H072_3778</name>
</gene>
<dbReference type="STRING" id="1284197.S8BRW6"/>
<evidence type="ECO:0000256" key="1">
    <source>
        <dbReference type="SAM" id="SignalP"/>
    </source>
</evidence>
<sequence length="313" mass="35916">MALGSLGLIWLTVPLIYVDSGVQVQTYKPQSSERPLITYAYFETDNARANAEYFIKHGIHDGADFLFILNGETNIYEMLPDLPYVSYVQRDNRCFDLGSQGEVLLRNKAELVKNYKKFILMNASIRGPFTPTWSDQCWSERYLDRVNEKTKLVGMTYNCKKTTDIPAHVSSMIWATDRTGLELLLRNGLGTCFKDKRQAIGVEIGSAKLMHDAGYEVEAMMTAYHSDPEYQEHCQHDDVNWENSYYGMSLHPYDTIFVKANRKIDENTLNTMTEWFDKMEYDSHAFCGSRRKLGKVGTVGERLAKEKAEGVQR</sequence>
<protein>
    <recommendedName>
        <fullName evidence="4">1,3-beta-glucanosyltransferase</fullName>
    </recommendedName>
</protein>
<dbReference type="eggNOG" id="ENOG502S214">
    <property type="taxonomic scope" value="Eukaryota"/>
</dbReference>
<dbReference type="OrthoDB" id="526941at2759"/>
<accession>S8BRW6</accession>
<organism evidence="2 3">
    <name type="scientific">Dactylellina haptotyla (strain CBS 200.50)</name>
    <name type="common">Nematode-trapping fungus</name>
    <name type="synonym">Monacrosporium haptotylum</name>
    <dbReference type="NCBI Taxonomy" id="1284197"/>
    <lineage>
        <taxon>Eukaryota</taxon>
        <taxon>Fungi</taxon>
        <taxon>Dikarya</taxon>
        <taxon>Ascomycota</taxon>
        <taxon>Pezizomycotina</taxon>
        <taxon>Orbiliomycetes</taxon>
        <taxon>Orbiliales</taxon>
        <taxon>Orbiliaceae</taxon>
        <taxon>Dactylellina</taxon>
    </lineage>
</organism>
<dbReference type="Proteomes" id="UP000015100">
    <property type="component" value="Unassembled WGS sequence"/>
</dbReference>
<keyword evidence="3" id="KW-1185">Reference proteome</keyword>
<feature type="signal peptide" evidence="1">
    <location>
        <begin position="1"/>
        <end position="20"/>
    </location>
</feature>
<evidence type="ECO:0008006" key="4">
    <source>
        <dbReference type="Google" id="ProtNLM"/>
    </source>
</evidence>
<keyword evidence="1" id="KW-0732">Signal</keyword>
<name>S8BRW6_DACHA</name>
<evidence type="ECO:0000313" key="3">
    <source>
        <dbReference type="Proteomes" id="UP000015100"/>
    </source>
</evidence>
<dbReference type="AlphaFoldDB" id="S8BRW6"/>
<dbReference type="EMBL" id="AQGS01000127">
    <property type="protein sequence ID" value="EPS42233.1"/>
    <property type="molecule type" value="Genomic_DNA"/>
</dbReference>
<dbReference type="OMA" id="CWSERYL"/>
<comment type="caution">
    <text evidence="2">The sequence shown here is derived from an EMBL/GenBank/DDBJ whole genome shotgun (WGS) entry which is preliminary data.</text>
</comment>